<protein>
    <submittedName>
        <fullName evidence="2">Uncharacterized protein</fullName>
    </submittedName>
</protein>
<accession>A0ABR9X1X6</accession>
<keyword evidence="1" id="KW-0812">Transmembrane</keyword>
<dbReference type="Proteomes" id="UP000607796">
    <property type="component" value="Unassembled WGS sequence"/>
</dbReference>
<proteinExistence type="predicted"/>
<evidence type="ECO:0000313" key="3">
    <source>
        <dbReference type="Proteomes" id="UP000607796"/>
    </source>
</evidence>
<keyword evidence="1" id="KW-0472">Membrane</keyword>
<evidence type="ECO:0000256" key="1">
    <source>
        <dbReference type="SAM" id="Phobius"/>
    </source>
</evidence>
<evidence type="ECO:0000313" key="2">
    <source>
        <dbReference type="EMBL" id="MBE9637573.1"/>
    </source>
</evidence>
<sequence>MAGSIFGAFSGLFSWIFFDTSALNAFGLYFSVSLVSGLLPILFATLRGSDVRTASAVVARS</sequence>
<feature type="transmembrane region" description="Helical" evidence="1">
    <location>
        <begin position="28"/>
        <end position="46"/>
    </location>
</feature>
<gene>
    <name evidence="2" type="ORF">IQ782_12025</name>
</gene>
<reference evidence="2 3" key="1">
    <citation type="journal article" date="2021" name="Int. J. Syst. Evol. Microbiol.">
        <title>Salipiger mangrovisoli sp. nov., isolated from mangrove soil and the proposal for the reclassification of Paraphaeobacter pallidus as Salipiger pallidus comb. nov.</title>
        <authorList>
            <person name="Du J."/>
            <person name="Liu Y."/>
            <person name="Pei T."/>
            <person name="Deng M.R."/>
            <person name="Zhu H."/>
        </authorList>
    </citation>
    <scope>NUCLEOTIDE SEQUENCE [LARGE SCALE GENOMIC DNA]</scope>
    <source>
        <strain evidence="2 3">6D45A</strain>
    </source>
</reference>
<organism evidence="2 3">
    <name type="scientific">Salipiger mangrovisoli</name>
    <dbReference type="NCBI Taxonomy" id="2865933"/>
    <lineage>
        <taxon>Bacteria</taxon>
        <taxon>Pseudomonadati</taxon>
        <taxon>Pseudomonadota</taxon>
        <taxon>Alphaproteobacteria</taxon>
        <taxon>Rhodobacterales</taxon>
        <taxon>Roseobacteraceae</taxon>
        <taxon>Salipiger</taxon>
    </lineage>
</organism>
<keyword evidence="3" id="KW-1185">Reference proteome</keyword>
<comment type="caution">
    <text evidence="2">The sequence shown here is derived from an EMBL/GenBank/DDBJ whole genome shotgun (WGS) entry which is preliminary data.</text>
</comment>
<keyword evidence="1" id="KW-1133">Transmembrane helix</keyword>
<dbReference type="EMBL" id="JADFFK010000008">
    <property type="protein sequence ID" value="MBE9637573.1"/>
    <property type="molecule type" value="Genomic_DNA"/>
</dbReference>
<name>A0ABR9X1X6_9RHOB</name>